<sequence length="757" mass="84051">TLWSNSCCCFSAQVTQFGYEGLATCCLIISQPELSGGDAMETEVVCGVESRSRSAAMTRSQVEAVVVVGATMPPTSVTTAGPAPTWRRPRYWCDRWWLAVMTLTLLSSTAMATQRFVTEPSNVSATRGSVVVLNCTIANRQGVVQWTQNKVALGADRPLPGYPRYSMIGVETQLGPQESIGEWNLQIMDVRLEDDGEYQCQAGATATSRGIRSRVAIITVVIPPEHPTIDGAPTIPVVLHRLTNVTCRANRGKPAATITWYMDNQRITDRSPRLEEKFVDTVGMVTINASKTDAGRRIECRAINDFMEQPYRTFATIDVQYAPEITMALNLTRTIREYDYVRFQCSGTANPTDVAWKWYRNDVEMEGETTNTLVVHQISRDYDGDTVACVGTNRVGGTRRELTLRVEYGPRIIDIDPVVGADLQHSAQLRCMAEGNPNPHLIWTRKDRGRPTPQTLSTSSVYRIDYVTQAHFGVYVCTASSSGFPDASKEVLLLQNSKPSIHSEKEQYAALGDKGKVECIVHSVPKPDRIVWLKEGKPIDYAASGRFSSEEKDLLYGRTSVLHILKVQKEDFGNYNCNVVNAYGTDNATLILVEKTLPPLPYIIGGAVGGVAVLLIIALACVVYQRYKREDSGSVLGSTTDTESSADKKRKDADSPSTLMDQFRQDYNKKDFYRYSADYDELTYKQQEHTGNNNAYGCLEPCEPIRETTFAGEYIPRAMTPLERYEPMYGTGYSMSSFRGRDFTGFDAGNVKLATDV</sequence>
<evidence type="ECO:0000256" key="6">
    <source>
        <dbReference type="SAM" id="MobiDB-lite"/>
    </source>
</evidence>
<evidence type="ECO:0000256" key="4">
    <source>
        <dbReference type="ARBA" id="ARBA00023180"/>
    </source>
</evidence>
<dbReference type="GO" id="GO:0098609">
    <property type="term" value="P:cell-cell adhesion"/>
    <property type="evidence" value="ECO:0007669"/>
    <property type="project" value="TreeGrafter"/>
</dbReference>
<dbReference type="EMBL" id="PZQS01000007">
    <property type="protein sequence ID" value="PVD27436.1"/>
    <property type="molecule type" value="Genomic_DNA"/>
</dbReference>
<gene>
    <name evidence="9" type="ORF">C0Q70_12595</name>
</gene>
<feature type="domain" description="Ig-like" evidence="8">
    <location>
        <begin position="410"/>
        <end position="492"/>
    </location>
</feature>
<keyword evidence="10" id="KW-1185">Reference proteome</keyword>
<evidence type="ECO:0000313" key="10">
    <source>
        <dbReference type="Proteomes" id="UP000245119"/>
    </source>
</evidence>
<dbReference type="CDD" id="cd00096">
    <property type="entry name" value="Ig"/>
    <property type="match status" value="1"/>
</dbReference>
<feature type="domain" description="Ig-like" evidence="8">
    <location>
        <begin position="323"/>
        <end position="405"/>
    </location>
</feature>
<keyword evidence="4" id="KW-0325">Glycoprotein</keyword>
<keyword evidence="2 7" id="KW-0472">Membrane</keyword>
<dbReference type="Gene3D" id="2.60.40.10">
    <property type="entry name" value="Immunoglobulins"/>
    <property type="match status" value="5"/>
</dbReference>
<dbReference type="AlphaFoldDB" id="A0A2T7P1Y8"/>
<keyword evidence="3" id="KW-1015">Disulfide bond</keyword>
<dbReference type="InterPro" id="IPR013162">
    <property type="entry name" value="CD80_C2-set"/>
</dbReference>
<dbReference type="InterPro" id="IPR007110">
    <property type="entry name" value="Ig-like_dom"/>
</dbReference>
<dbReference type="PROSITE" id="PS50835">
    <property type="entry name" value="IG_LIKE"/>
    <property type="match status" value="5"/>
</dbReference>
<dbReference type="Proteomes" id="UP000245119">
    <property type="component" value="Linkage Group LG7"/>
</dbReference>
<dbReference type="InterPro" id="IPR036179">
    <property type="entry name" value="Ig-like_dom_sf"/>
</dbReference>
<dbReference type="InterPro" id="IPR013783">
    <property type="entry name" value="Ig-like_fold"/>
</dbReference>
<feature type="domain" description="Ig-like" evidence="8">
    <location>
        <begin position="114"/>
        <end position="212"/>
    </location>
</feature>
<evidence type="ECO:0000256" key="7">
    <source>
        <dbReference type="SAM" id="Phobius"/>
    </source>
</evidence>
<dbReference type="STRING" id="400727.A0A2T7P1Y8"/>
<dbReference type="SMART" id="SM00409">
    <property type="entry name" value="IG"/>
    <property type="match status" value="5"/>
</dbReference>
<feature type="region of interest" description="Disordered" evidence="6">
    <location>
        <begin position="633"/>
        <end position="657"/>
    </location>
</feature>
<evidence type="ECO:0000256" key="1">
    <source>
        <dbReference type="ARBA" id="ARBA00004479"/>
    </source>
</evidence>
<feature type="domain" description="Ig-like" evidence="8">
    <location>
        <begin position="227"/>
        <end position="318"/>
    </location>
</feature>
<evidence type="ECO:0000259" key="8">
    <source>
        <dbReference type="PROSITE" id="PS50835"/>
    </source>
</evidence>
<dbReference type="PANTHER" id="PTHR11640:SF31">
    <property type="entry name" value="IRREGULAR CHIASM C-ROUGHEST PROTEIN-RELATED"/>
    <property type="match status" value="1"/>
</dbReference>
<keyword evidence="7" id="KW-0812">Transmembrane</keyword>
<dbReference type="InterPro" id="IPR003599">
    <property type="entry name" value="Ig_sub"/>
</dbReference>
<evidence type="ECO:0000313" key="9">
    <source>
        <dbReference type="EMBL" id="PVD27436.1"/>
    </source>
</evidence>
<evidence type="ECO:0000256" key="3">
    <source>
        <dbReference type="ARBA" id="ARBA00023157"/>
    </source>
</evidence>
<dbReference type="GO" id="GO:0050839">
    <property type="term" value="F:cell adhesion molecule binding"/>
    <property type="evidence" value="ECO:0007669"/>
    <property type="project" value="TreeGrafter"/>
</dbReference>
<dbReference type="GO" id="GO:0005886">
    <property type="term" value="C:plasma membrane"/>
    <property type="evidence" value="ECO:0007669"/>
    <property type="project" value="TreeGrafter"/>
</dbReference>
<dbReference type="Pfam" id="PF13927">
    <property type="entry name" value="Ig_3"/>
    <property type="match status" value="3"/>
</dbReference>
<organism evidence="9 10">
    <name type="scientific">Pomacea canaliculata</name>
    <name type="common">Golden apple snail</name>
    <dbReference type="NCBI Taxonomy" id="400727"/>
    <lineage>
        <taxon>Eukaryota</taxon>
        <taxon>Metazoa</taxon>
        <taxon>Spiralia</taxon>
        <taxon>Lophotrochozoa</taxon>
        <taxon>Mollusca</taxon>
        <taxon>Gastropoda</taxon>
        <taxon>Caenogastropoda</taxon>
        <taxon>Architaenioglossa</taxon>
        <taxon>Ampullarioidea</taxon>
        <taxon>Ampullariidae</taxon>
        <taxon>Pomacea</taxon>
    </lineage>
</organism>
<feature type="compositionally biased region" description="Basic and acidic residues" evidence="6">
    <location>
        <begin position="645"/>
        <end position="654"/>
    </location>
</feature>
<dbReference type="SUPFAM" id="SSF48726">
    <property type="entry name" value="Immunoglobulin"/>
    <property type="match status" value="3"/>
</dbReference>
<dbReference type="SMART" id="SM00408">
    <property type="entry name" value="IGc2"/>
    <property type="match status" value="3"/>
</dbReference>
<accession>A0A2T7P1Y8</accession>
<dbReference type="PANTHER" id="PTHR11640">
    <property type="entry name" value="NEPHRIN"/>
    <property type="match status" value="1"/>
</dbReference>
<proteinExistence type="predicted"/>
<protein>
    <recommendedName>
        <fullName evidence="8">Ig-like domain-containing protein</fullName>
    </recommendedName>
</protein>
<evidence type="ECO:0000256" key="5">
    <source>
        <dbReference type="ARBA" id="ARBA00023319"/>
    </source>
</evidence>
<feature type="non-terminal residue" evidence="9">
    <location>
        <position position="1"/>
    </location>
</feature>
<comment type="caution">
    <text evidence="9">The sequence shown here is derived from an EMBL/GenBank/DDBJ whole genome shotgun (WGS) entry which is preliminary data.</text>
</comment>
<keyword evidence="7" id="KW-1133">Transmembrane helix</keyword>
<feature type="transmembrane region" description="Helical" evidence="7">
    <location>
        <begin position="600"/>
        <end position="624"/>
    </location>
</feature>
<dbReference type="InterPro" id="IPR051275">
    <property type="entry name" value="Cell_adhesion_signaling"/>
</dbReference>
<evidence type="ECO:0000256" key="2">
    <source>
        <dbReference type="ARBA" id="ARBA00023136"/>
    </source>
</evidence>
<dbReference type="InterPro" id="IPR003598">
    <property type="entry name" value="Ig_sub2"/>
</dbReference>
<comment type="subcellular location">
    <subcellularLocation>
        <location evidence="1">Membrane</location>
        <topology evidence="1">Single-pass type I membrane protein</topology>
    </subcellularLocation>
</comment>
<dbReference type="OrthoDB" id="6413693at2759"/>
<dbReference type="Pfam" id="PF08205">
    <property type="entry name" value="C2-set_2"/>
    <property type="match status" value="1"/>
</dbReference>
<feature type="domain" description="Ig-like" evidence="8">
    <location>
        <begin position="499"/>
        <end position="591"/>
    </location>
</feature>
<dbReference type="GO" id="GO:0005911">
    <property type="term" value="C:cell-cell junction"/>
    <property type="evidence" value="ECO:0007669"/>
    <property type="project" value="TreeGrafter"/>
</dbReference>
<keyword evidence="5" id="KW-0393">Immunoglobulin domain</keyword>
<dbReference type="CDD" id="cd12087">
    <property type="entry name" value="TM_EGFR-like"/>
    <property type="match status" value="1"/>
</dbReference>
<name>A0A2T7P1Y8_POMCA</name>
<dbReference type="Pfam" id="PF13895">
    <property type="entry name" value="Ig_2"/>
    <property type="match status" value="1"/>
</dbReference>
<reference evidence="9 10" key="1">
    <citation type="submission" date="2018-04" db="EMBL/GenBank/DDBJ databases">
        <title>The genome of golden apple snail Pomacea canaliculata provides insight into stress tolerance and invasive adaptation.</title>
        <authorList>
            <person name="Liu C."/>
            <person name="Liu B."/>
            <person name="Ren Y."/>
            <person name="Zhang Y."/>
            <person name="Wang H."/>
            <person name="Li S."/>
            <person name="Jiang F."/>
            <person name="Yin L."/>
            <person name="Zhang G."/>
            <person name="Qian W."/>
            <person name="Fan W."/>
        </authorList>
    </citation>
    <scope>NUCLEOTIDE SEQUENCE [LARGE SCALE GENOMIC DNA]</scope>
    <source>
        <strain evidence="9">SZHN2017</strain>
        <tissue evidence="9">Muscle</tissue>
    </source>
</reference>